<dbReference type="Pfam" id="PF00392">
    <property type="entry name" value="GntR"/>
    <property type="match status" value="1"/>
</dbReference>
<protein>
    <submittedName>
        <fullName evidence="5">GntR family transcriptional regulator</fullName>
    </submittedName>
</protein>
<organism evidence="5 6">
    <name type="scientific">Candidatus Defluviibacterium haderslevense</name>
    <dbReference type="NCBI Taxonomy" id="2981993"/>
    <lineage>
        <taxon>Bacteria</taxon>
        <taxon>Pseudomonadati</taxon>
        <taxon>Bacteroidota</taxon>
        <taxon>Saprospiria</taxon>
        <taxon>Saprospirales</taxon>
        <taxon>Saprospiraceae</taxon>
        <taxon>Candidatus Defluviibacterium</taxon>
    </lineage>
</organism>
<dbReference type="InterPro" id="IPR036388">
    <property type="entry name" value="WH-like_DNA-bd_sf"/>
</dbReference>
<dbReference type="GO" id="GO:0003700">
    <property type="term" value="F:DNA-binding transcription factor activity"/>
    <property type="evidence" value="ECO:0007669"/>
    <property type="project" value="InterPro"/>
</dbReference>
<accession>A0A9D7XHM9</accession>
<evidence type="ECO:0000259" key="4">
    <source>
        <dbReference type="PROSITE" id="PS50949"/>
    </source>
</evidence>
<dbReference type="PANTHER" id="PTHR38445">
    <property type="entry name" value="HTH-TYPE TRANSCRIPTIONAL REPRESSOR YTRA"/>
    <property type="match status" value="1"/>
</dbReference>
<evidence type="ECO:0000313" key="5">
    <source>
        <dbReference type="EMBL" id="MBK9717868.1"/>
    </source>
</evidence>
<keyword evidence="3" id="KW-0804">Transcription</keyword>
<dbReference type="CDD" id="cd07377">
    <property type="entry name" value="WHTH_GntR"/>
    <property type="match status" value="1"/>
</dbReference>
<name>A0A9D7XHM9_9BACT</name>
<dbReference type="PROSITE" id="PS50949">
    <property type="entry name" value="HTH_GNTR"/>
    <property type="match status" value="1"/>
</dbReference>
<dbReference type="SMART" id="SM00345">
    <property type="entry name" value="HTH_GNTR"/>
    <property type="match status" value="1"/>
</dbReference>
<evidence type="ECO:0000256" key="3">
    <source>
        <dbReference type="ARBA" id="ARBA00023163"/>
    </source>
</evidence>
<dbReference type="Gene3D" id="1.10.287.100">
    <property type="match status" value="1"/>
</dbReference>
<reference evidence="5 6" key="1">
    <citation type="submission" date="2020-10" db="EMBL/GenBank/DDBJ databases">
        <title>Connecting structure to function with the recovery of over 1000 high-quality activated sludge metagenome-assembled genomes encoding full-length rRNA genes using long-read sequencing.</title>
        <authorList>
            <person name="Singleton C.M."/>
            <person name="Petriglieri F."/>
            <person name="Kristensen J.M."/>
            <person name="Kirkegaard R.H."/>
            <person name="Michaelsen T.Y."/>
            <person name="Andersen M.H."/>
            <person name="Karst S.M."/>
            <person name="Dueholm M.S."/>
            <person name="Nielsen P.H."/>
            <person name="Albertsen M."/>
        </authorList>
    </citation>
    <scope>NUCLEOTIDE SEQUENCE [LARGE SCALE GENOMIC DNA]</scope>
    <source>
        <strain evidence="5">Ribe_18-Q3-R11-54_BAT3C.373</strain>
    </source>
</reference>
<evidence type="ECO:0000313" key="6">
    <source>
        <dbReference type="Proteomes" id="UP000808349"/>
    </source>
</evidence>
<dbReference type="GO" id="GO:0003677">
    <property type="term" value="F:DNA binding"/>
    <property type="evidence" value="ECO:0007669"/>
    <property type="project" value="UniProtKB-KW"/>
</dbReference>
<sequence length="119" mass="14124">MDFRKHQPIYMQIAEVLLEDILKKRVVDGDRIPSVREMATTVQVNPNTVQRTYQWLQDEEIIFQKRGIGFFLCEQSFEKTLQIKKNEFVREVLPETIRQMKMLGITEAEWQALYSSISN</sequence>
<dbReference type="PANTHER" id="PTHR38445:SF10">
    <property type="entry name" value="GNTR-FAMILY TRANSCRIPTIONAL REGULATOR"/>
    <property type="match status" value="1"/>
</dbReference>
<dbReference type="Gene3D" id="1.10.10.10">
    <property type="entry name" value="Winged helix-like DNA-binding domain superfamily/Winged helix DNA-binding domain"/>
    <property type="match status" value="1"/>
</dbReference>
<feature type="domain" description="HTH gntR-type" evidence="4">
    <location>
        <begin position="7"/>
        <end position="75"/>
    </location>
</feature>
<keyword evidence="2" id="KW-0238">DNA-binding</keyword>
<dbReference type="EMBL" id="JADKFW010000005">
    <property type="protein sequence ID" value="MBK9717868.1"/>
    <property type="molecule type" value="Genomic_DNA"/>
</dbReference>
<evidence type="ECO:0000256" key="2">
    <source>
        <dbReference type="ARBA" id="ARBA00023125"/>
    </source>
</evidence>
<dbReference type="AlphaFoldDB" id="A0A9D7XHM9"/>
<dbReference type="SUPFAM" id="SSF46785">
    <property type="entry name" value="Winged helix' DNA-binding domain"/>
    <property type="match status" value="1"/>
</dbReference>
<dbReference type="InterPro" id="IPR036390">
    <property type="entry name" value="WH_DNA-bd_sf"/>
</dbReference>
<dbReference type="Proteomes" id="UP000808349">
    <property type="component" value="Unassembled WGS sequence"/>
</dbReference>
<dbReference type="InterPro" id="IPR000524">
    <property type="entry name" value="Tscrpt_reg_HTH_GntR"/>
</dbReference>
<gene>
    <name evidence="5" type="ORF">IPO85_10200</name>
</gene>
<proteinExistence type="predicted"/>
<keyword evidence="1" id="KW-0805">Transcription regulation</keyword>
<evidence type="ECO:0000256" key="1">
    <source>
        <dbReference type="ARBA" id="ARBA00023015"/>
    </source>
</evidence>
<comment type="caution">
    <text evidence="5">The sequence shown here is derived from an EMBL/GenBank/DDBJ whole genome shotgun (WGS) entry which is preliminary data.</text>
</comment>